<dbReference type="EMBL" id="CP009687">
    <property type="protein sequence ID" value="AKL96430.1"/>
    <property type="molecule type" value="Genomic_DNA"/>
</dbReference>
<reference evidence="1 2" key="1">
    <citation type="submission" date="2014-10" db="EMBL/GenBank/DDBJ databases">
        <title>Genome sequence of Clostridium aceticum DSM 1496.</title>
        <authorList>
            <person name="Poehlein A."/>
            <person name="Schiel-Bengelsdorf B."/>
            <person name="Gottschalk G."/>
            <person name="Duerre P."/>
            <person name="Daniel R."/>
        </authorList>
    </citation>
    <scope>NUCLEOTIDE SEQUENCE [LARGE SCALE GENOMIC DNA]</scope>
    <source>
        <strain evidence="1 2">DSM 1496</strain>
    </source>
</reference>
<name>A0A0D8IAT5_9CLOT</name>
<dbReference type="OrthoDB" id="138672at2"/>
<keyword evidence="2" id="KW-1185">Reference proteome</keyword>
<accession>A0A0D8IAT5</accession>
<dbReference type="AlphaFoldDB" id="A0A0D8IAT5"/>
<proteinExistence type="predicted"/>
<dbReference type="RefSeq" id="WP_044824532.1">
    <property type="nucleotide sequence ID" value="NZ_CP009687.1"/>
</dbReference>
<organism evidence="1 2">
    <name type="scientific">Clostridium aceticum</name>
    <dbReference type="NCBI Taxonomy" id="84022"/>
    <lineage>
        <taxon>Bacteria</taxon>
        <taxon>Bacillati</taxon>
        <taxon>Bacillota</taxon>
        <taxon>Clostridia</taxon>
        <taxon>Eubacteriales</taxon>
        <taxon>Clostridiaceae</taxon>
        <taxon>Clostridium</taxon>
    </lineage>
</organism>
<evidence type="ECO:0000313" key="2">
    <source>
        <dbReference type="Proteomes" id="UP000035704"/>
    </source>
</evidence>
<dbReference type="STRING" id="84022.CACET_c29860"/>
<dbReference type="KEGG" id="cace:CACET_c29860"/>
<gene>
    <name evidence="1" type="ORF">CACET_c29860</name>
</gene>
<dbReference type="PATRIC" id="fig|84022.5.peg.3887"/>
<evidence type="ECO:0000313" key="1">
    <source>
        <dbReference type="EMBL" id="AKL96430.1"/>
    </source>
</evidence>
<dbReference type="Proteomes" id="UP000035704">
    <property type="component" value="Chromosome"/>
</dbReference>
<protein>
    <submittedName>
        <fullName evidence="1">ABC-2 type transport system permease protein</fullName>
    </submittedName>
</protein>
<sequence length="533" mass="59483">MNKFIALTKIQVKDFLSKYVQHLNVKNKWFKIIILILPALLIFPALQLVNRMYDIFYSIGFSELTITYMYIGNVMMMFFAGIPLIISTFFYAKDLRFLATLPVRSDIIVFSKLTTVYLYLLAIGCFFFGTSVIVYSTKGGLQLVSLVTGLIALLLSPLLPMILSALIVIPLMSLIGGGNKRNMMVMVGNLLLLAAIIYLQMALTRIEMDPEALSSLLLQEDGLLRLLGRSFPPSIWLTKMVQGSLANGGFFILVNLVFIFILKLVSSLLYTKGLMAFNQEGGGLVEKGKIYYKVRSKRVQMIKRHIGVIFSNPVFFLNTVLTMFIPVLMFVIMSFTGEVTSELFNSPMLAPYLIYIYTAVITAPAIVGSLSATVISREGKAFWETKVLPISTGDNIKYRIYAMLILSLVGSITLAIIGAIYLPVTYTMLLIAAAFCISATLFFSTIDIIINIQRPMLNWTSPTAAVKNNFNVIFSLLIKIVVGGVLYLLYLIIPDLGASVMILGSSVLFLILYVVASYFLFGRYKERFDSIEL</sequence>